<reference evidence="1 2" key="1">
    <citation type="submission" date="2016-10" db="EMBL/GenBank/DDBJ databases">
        <authorList>
            <person name="Varghese N."/>
            <person name="Submissions S."/>
        </authorList>
    </citation>
    <scope>NUCLEOTIDE SEQUENCE [LARGE SCALE GENOMIC DNA]</scope>
    <source>
        <strain evidence="1 2">BS2122</strain>
    </source>
</reference>
<dbReference type="AlphaFoldDB" id="A0AB37ZGE5"/>
<proteinExistence type="predicted"/>
<accession>A0AB37ZGE5</accession>
<evidence type="ECO:0000313" key="2">
    <source>
        <dbReference type="Proteomes" id="UP000183853"/>
    </source>
</evidence>
<sequence>MLIVNVSAAHVWLLTKYELHQLQRATLKYAMATFLT</sequence>
<evidence type="ECO:0000313" key="1">
    <source>
        <dbReference type="EMBL" id="SDL93960.1"/>
    </source>
</evidence>
<comment type="caution">
    <text evidence="1">The sequence shown here is derived from an EMBL/GenBank/DDBJ whole genome shotgun (WGS) entry which is preliminary data.</text>
</comment>
<name>A0AB37ZGE5_PSESX</name>
<organism evidence="1 2">
    <name type="scientific">Pseudomonas syringae</name>
    <dbReference type="NCBI Taxonomy" id="317"/>
    <lineage>
        <taxon>Bacteria</taxon>
        <taxon>Pseudomonadati</taxon>
        <taxon>Pseudomonadota</taxon>
        <taxon>Gammaproteobacteria</taxon>
        <taxon>Pseudomonadales</taxon>
        <taxon>Pseudomonadaceae</taxon>
        <taxon>Pseudomonas</taxon>
    </lineage>
</organism>
<dbReference type="EMBL" id="FNHM01000001">
    <property type="protein sequence ID" value="SDL93960.1"/>
    <property type="molecule type" value="Genomic_DNA"/>
</dbReference>
<dbReference type="Proteomes" id="UP000183853">
    <property type="component" value="Unassembled WGS sequence"/>
</dbReference>
<protein>
    <submittedName>
        <fullName evidence="1">Uncharacterized protein</fullName>
    </submittedName>
</protein>
<gene>
    <name evidence="1" type="ORF">SAMN05444505_101132</name>
</gene>